<keyword evidence="5" id="KW-0808">Transferase</keyword>
<evidence type="ECO:0000256" key="9">
    <source>
        <dbReference type="ARBA" id="ARBA00033309"/>
    </source>
</evidence>
<dbReference type="Pfam" id="PF08704">
    <property type="entry name" value="GCD14"/>
    <property type="match status" value="1"/>
</dbReference>
<evidence type="ECO:0000256" key="7">
    <source>
        <dbReference type="ARBA" id="ARBA00022694"/>
    </source>
</evidence>
<name>A0A9P8D360_MORAP</name>
<evidence type="ECO:0000256" key="2">
    <source>
        <dbReference type="ARBA" id="ARBA00012796"/>
    </source>
</evidence>
<dbReference type="GO" id="GO:0031515">
    <property type="term" value="C:tRNA (m1A) methyltransferase complex"/>
    <property type="evidence" value="ECO:0007669"/>
    <property type="project" value="InterPro"/>
</dbReference>
<dbReference type="PANTHER" id="PTHR12133:SF2">
    <property type="entry name" value="TRNA (ADENINE(58)-N(1))-METHYLTRANSFERASE CATALYTIC SUBUNIT TRMT61A"/>
    <property type="match status" value="1"/>
</dbReference>
<comment type="caution">
    <text evidence="12">The sequence shown here is derived from an EMBL/GenBank/DDBJ whole genome shotgun (WGS) entry which is preliminary data.</text>
</comment>
<accession>A0A9P8D360</accession>
<comment type="subcellular location">
    <subcellularLocation>
        <location evidence="1">Nucleus</location>
    </subcellularLocation>
</comment>
<dbReference type="AlphaFoldDB" id="A0A9P8D360"/>
<feature type="compositionally biased region" description="Polar residues" evidence="10">
    <location>
        <begin position="354"/>
        <end position="379"/>
    </location>
</feature>
<dbReference type="GO" id="GO:0030488">
    <property type="term" value="P:tRNA methylation"/>
    <property type="evidence" value="ECO:0007669"/>
    <property type="project" value="InterPro"/>
</dbReference>
<evidence type="ECO:0000313" key="13">
    <source>
        <dbReference type="Proteomes" id="UP000717515"/>
    </source>
</evidence>
<evidence type="ECO:0000259" key="11">
    <source>
        <dbReference type="Pfam" id="PF08704"/>
    </source>
</evidence>
<dbReference type="SUPFAM" id="SSF53335">
    <property type="entry name" value="S-adenosyl-L-methionine-dependent methyltransferases"/>
    <property type="match status" value="1"/>
</dbReference>
<evidence type="ECO:0000256" key="10">
    <source>
        <dbReference type="SAM" id="MobiDB-lite"/>
    </source>
</evidence>
<evidence type="ECO:0000256" key="1">
    <source>
        <dbReference type="ARBA" id="ARBA00004123"/>
    </source>
</evidence>
<dbReference type="PANTHER" id="PTHR12133">
    <property type="entry name" value="TRNA (ADENINE(58)-N(1))-METHYLTRANSFERASE"/>
    <property type="match status" value="1"/>
</dbReference>
<dbReference type="FunFam" id="3.40.50.150:FF:000247">
    <property type="entry name" value="tRNA (adenine(58)-N(1))-methyltransferase catalytic subunit TRM61"/>
    <property type="match status" value="1"/>
</dbReference>
<dbReference type="Gene3D" id="3.10.330.20">
    <property type="match status" value="1"/>
</dbReference>
<sequence>MSDIMVEKQSFARYKSNNTIEEGDLVVTYLVSYRSSLENSAHYNPLSQSNTHTNRLPVVTVYGCNKNRETMGMVRVRKGEYFNCKFGSYKHADMIGLEYGTKLGSNTGRGFLYLLHPTPELWTLVLPHRTQILYIADISFVMNFLNLKPGMSMIESGTGSGSFSHSIARTLAPTGHLYTFEYHQERVNAAKKEFEEHGLSDMVTLQCRDVCKDGFDMENKVDAIFLDLPAPWEAVASAKKAFKHNKIGKICTFSPCIEQISRTVTALNEQGFVDIQMFECLIRFNEIRVIPMWTIEEAMEKQRAVEKKRKRDKPQAASKRNGKRQERQTNEDAEEESSKDKIAKLETLVDDSNDSSAAATPISTSGSEVEQPSATSTPVIASEATMSSATTAAAEAEPRERINPKNVVVTRLPAEQRGHTSYLMFATFTPAFQQPSLREKKAAEAAVVN</sequence>
<evidence type="ECO:0000256" key="3">
    <source>
        <dbReference type="ARBA" id="ARBA00015963"/>
    </source>
</evidence>
<keyword evidence="6" id="KW-0949">S-adenosyl-L-methionine</keyword>
<keyword evidence="8" id="KW-0539">Nucleus</keyword>
<dbReference type="PROSITE" id="PS51620">
    <property type="entry name" value="SAM_TRM61"/>
    <property type="match status" value="1"/>
</dbReference>
<evidence type="ECO:0000256" key="6">
    <source>
        <dbReference type="ARBA" id="ARBA00022691"/>
    </source>
</evidence>
<feature type="domain" description="tRNA (adenine(58)-N(1))-methyltransferase catalytic subunit TRM61 C-terminal" evidence="11">
    <location>
        <begin position="110"/>
        <end position="427"/>
    </location>
</feature>
<evidence type="ECO:0000256" key="8">
    <source>
        <dbReference type="ARBA" id="ARBA00023242"/>
    </source>
</evidence>
<gene>
    <name evidence="12" type="ORF">KVV02_006390</name>
</gene>
<protein>
    <recommendedName>
        <fullName evidence="3">tRNA (adenine(58)-N(1))-methyltransferase catalytic subunit TRM61</fullName>
        <ecNumber evidence="2">2.1.1.220</ecNumber>
    </recommendedName>
    <alternativeName>
        <fullName evidence="9">tRNA(m1A58)-methyltransferase subunit TRM61</fullName>
    </alternativeName>
</protein>
<feature type="compositionally biased region" description="Basic and acidic residues" evidence="10">
    <location>
        <begin position="323"/>
        <end position="344"/>
    </location>
</feature>
<evidence type="ECO:0000256" key="4">
    <source>
        <dbReference type="ARBA" id="ARBA00022603"/>
    </source>
</evidence>
<dbReference type="Gene3D" id="3.40.50.150">
    <property type="entry name" value="Vaccinia Virus protein VP39"/>
    <property type="match status" value="1"/>
</dbReference>
<dbReference type="GO" id="GO:0160107">
    <property type="term" value="F:tRNA (adenine(58)-N1)-methyltransferase activity"/>
    <property type="evidence" value="ECO:0007669"/>
    <property type="project" value="UniProtKB-EC"/>
</dbReference>
<dbReference type="GO" id="GO:0005634">
    <property type="term" value="C:nucleus"/>
    <property type="evidence" value="ECO:0007669"/>
    <property type="project" value="UniProtKB-SubCell"/>
</dbReference>
<dbReference type="InterPro" id="IPR049470">
    <property type="entry name" value="TRM61_C"/>
</dbReference>
<dbReference type="InterPro" id="IPR014816">
    <property type="entry name" value="tRNA_MeTrfase_Gcd14"/>
</dbReference>
<dbReference type="InterPro" id="IPR029063">
    <property type="entry name" value="SAM-dependent_MTases_sf"/>
</dbReference>
<feature type="compositionally biased region" description="Low complexity" evidence="10">
    <location>
        <begin position="381"/>
        <end position="395"/>
    </location>
</feature>
<keyword evidence="4" id="KW-0489">Methyltransferase</keyword>
<organism evidence="12 13">
    <name type="scientific">Mortierella alpina</name>
    <name type="common">Oleaginous fungus</name>
    <name type="synonym">Mortierella renispora</name>
    <dbReference type="NCBI Taxonomy" id="64518"/>
    <lineage>
        <taxon>Eukaryota</taxon>
        <taxon>Fungi</taxon>
        <taxon>Fungi incertae sedis</taxon>
        <taxon>Mucoromycota</taxon>
        <taxon>Mortierellomycotina</taxon>
        <taxon>Mortierellomycetes</taxon>
        <taxon>Mortierellales</taxon>
        <taxon>Mortierellaceae</taxon>
        <taxon>Mortierella</taxon>
    </lineage>
</organism>
<evidence type="ECO:0000313" key="12">
    <source>
        <dbReference type="EMBL" id="KAG9327686.1"/>
    </source>
</evidence>
<feature type="region of interest" description="Disordered" evidence="10">
    <location>
        <begin position="304"/>
        <end position="400"/>
    </location>
</feature>
<proteinExistence type="predicted"/>
<evidence type="ECO:0000256" key="5">
    <source>
        <dbReference type="ARBA" id="ARBA00022679"/>
    </source>
</evidence>
<keyword evidence="7" id="KW-0819">tRNA processing</keyword>
<dbReference type="EMBL" id="JAIFTL010000002">
    <property type="protein sequence ID" value="KAG9327686.1"/>
    <property type="molecule type" value="Genomic_DNA"/>
</dbReference>
<reference evidence="12" key="1">
    <citation type="submission" date="2021-07" db="EMBL/GenBank/DDBJ databases">
        <title>Draft genome of Mortierella alpina, strain LL118, isolated from an aspen leaf litter sample.</title>
        <authorList>
            <person name="Yang S."/>
            <person name="Vinatzer B.A."/>
        </authorList>
    </citation>
    <scope>NUCLEOTIDE SEQUENCE</scope>
    <source>
        <strain evidence="12">LL118</strain>
    </source>
</reference>
<dbReference type="Proteomes" id="UP000717515">
    <property type="component" value="Unassembled WGS sequence"/>
</dbReference>
<dbReference type="EC" id="2.1.1.220" evidence="2"/>